<dbReference type="InParanoid" id="A0A1V8SXU9"/>
<dbReference type="AlphaFoldDB" id="A0A1V8SXU9"/>
<dbReference type="EMBL" id="NAJO01000024">
    <property type="protein sequence ID" value="OQO03732.1"/>
    <property type="molecule type" value="Genomic_DNA"/>
</dbReference>
<evidence type="ECO:0000256" key="1">
    <source>
        <dbReference type="SAM" id="MobiDB-lite"/>
    </source>
</evidence>
<protein>
    <submittedName>
        <fullName evidence="2">Uncharacterized protein</fullName>
    </submittedName>
</protein>
<comment type="caution">
    <text evidence="2">The sequence shown here is derived from an EMBL/GenBank/DDBJ whole genome shotgun (WGS) entry which is preliminary data.</text>
</comment>
<evidence type="ECO:0000313" key="3">
    <source>
        <dbReference type="Proteomes" id="UP000192596"/>
    </source>
</evidence>
<reference evidence="3" key="1">
    <citation type="submission" date="2017-03" db="EMBL/GenBank/DDBJ databases">
        <title>Genomes of endolithic fungi from Antarctica.</title>
        <authorList>
            <person name="Coleine C."/>
            <person name="Masonjones S."/>
            <person name="Stajich J.E."/>
        </authorList>
    </citation>
    <scope>NUCLEOTIDE SEQUENCE [LARGE SCALE GENOMIC DNA]</scope>
    <source>
        <strain evidence="3">CCFEE 5527</strain>
    </source>
</reference>
<organism evidence="2 3">
    <name type="scientific">Cryoendolithus antarcticus</name>
    <dbReference type="NCBI Taxonomy" id="1507870"/>
    <lineage>
        <taxon>Eukaryota</taxon>
        <taxon>Fungi</taxon>
        <taxon>Dikarya</taxon>
        <taxon>Ascomycota</taxon>
        <taxon>Pezizomycotina</taxon>
        <taxon>Dothideomycetes</taxon>
        <taxon>Dothideomycetidae</taxon>
        <taxon>Cladosporiales</taxon>
        <taxon>Cladosporiaceae</taxon>
        <taxon>Cryoendolithus</taxon>
    </lineage>
</organism>
<name>A0A1V8SXU9_9PEZI</name>
<dbReference type="Proteomes" id="UP000192596">
    <property type="component" value="Unassembled WGS sequence"/>
</dbReference>
<evidence type="ECO:0000313" key="2">
    <source>
        <dbReference type="EMBL" id="OQO03732.1"/>
    </source>
</evidence>
<accession>A0A1V8SXU9</accession>
<proteinExistence type="predicted"/>
<feature type="region of interest" description="Disordered" evidence="1">
    <location>
        <begin position="1"/>
        <end position="21"/>
    </location>
</feature>
<keyword evidence="3" id="KW-1185">Reference proteome</keyword>
<sequence length="289" mass="30642">MPNVPQQHANRDSDVDDSAQRQHRICHGYPGAKYIDPDRGVKYHIDDHSTGDSLHCGPDHNSVSINEYCDLDIDGSSGDDNYDINDDGSGSDKYRRVKLRLLTATATAATISNAVRTVTQTTTQGNAASVVPDAQCSVYAGTFAIAVRNFGRLYLTTNSSTGATNSGQINTSGRTLLTVTGGSTAATRFTAQPNGQVSFVDPSTGLTLYSDQDTGGAGQEPIYFDSAASATASGHQPVQFCLRGFSQLWPQNPAVGADVLMFCDGFLYLYTPSQTSADCSSVSVVAQPM</sequence>
<gene>
    <name evidence="2" type="ORF">B0A48_10397</name>
</gene>